<accession>A0A8U0IJB6</accession>
<evidence type="ECO:0000256" key="1">
    <source>
        <dbReference type="ARBA" id="ARBA00023015"/>
    </source>
</evidence>
<dbReference type="Pfam" id="PF15915">
    <property type="entry name" value="BAT"/>
    <property type="match status" value="1"/>
</dbReference>
<keyword evidence="1" id="KW-0805">Transcription regulation</keyword>
<dbReference type="InterPro" id="IPR031803">
    <property type="entry name" value="BAT_GAF/HTH-assoc"/>
</dbReference>
<dbReference type="RefSeq" id="WP_248655528.1">
    <property type="nucleotide sequence ID" value="NZ_CP096658.1"/>
</dbReference>
<feature type="domain" description="Bacterioopsin transcriptional activator GAF and HTH associated" evidence="4">
    <location>
        <begin position="4"/>
        <end position="140"/>
    </location>
</feature>
<dbReference type="PANTHER" id="PTHR34236">
    <property type="entry name" value="DIMETHYL SULFOXIDE REDUCTASE TRANSCRIPTIONAL ACTIVATOR"/>
    <property type="match status" value="1"/>
</dbReference>
<evidence type="ECO:0000256" key="2">
    <source>
        <dbReference type="ARBA" id="ARBA00023163"/>
    </source>
</evidence>
<feature type="domain" description="HTH bat-type" evidence="3">
    <location>
        <begin position="158"/>
        <end position="204"/>
    </location>
</feature>
<dbReference type="GeneID" id="72188836"/>
<dbReference type="PANTHER" id="PTHR34236:SF1">
    <property type="entry name" value="DIMETHYL SULFOXIDE REDUCTASE TRANSCRIPTIONAL ACTIVATOR"/>
    <property type="match status" value="1"/>
</dbReference>
<dbReference type="Proteomes" id="UP000830434">
    <property type="component" value="Chromosome"/>
</dbReference>
<dbReference type="EMBL" id="CP096658">
    <property type="protein sequence ID" value="UPW01123.1"/>
    <property type="molecule type" value="Genomic_DNA"/>
</dbReference>
<gene>
    <name evidence="5" type="ORF">M0R88_03235</name>
</gene>
<proteinExistence type="predicted"/>
<keyword evidence="2" id="KW-0804">Transcription</keyword>
<dbReference type="Pfam" id="PF04967">
    <property type="entry name" value="HTH_10"/>
    <property type="match status" value="1"/>
</dbReference>
<reference evidence="5" key="1">
    <citation type="submission" date="2022-04" db="EMBL/GenBank/DDBJ databases">
        <title>Diverse halophilic archaea isolated from saline environments.</title>
        <authorList>
            <person name="Cui H.-L."/>
        </authorList>
    </citation>
    <scope>NUCLEOTIDE SEQUENCE</scope>
    <source>
        <strain evidence="5">XZYJT40</strain>
    </source>
</reference>
<dbReference type="KEGG" id="haxz:M0R88_03235"/>
<evidence type="ECO:0000313" key="6">
    <source>
        <dbReference type="Proteomes" id="UP000830434"/>
    </source>
</evidence>
<organism evidence="5 6">
    <name type="scientific">Halorussus gelatinilyticus</name>
    <dbReference type="NCBI Taxonomy" id="2937524"/>
    <lineage>
        <taxon>Archaea</taxon>
        <taxon>Methanobacteriati</taxon>
        <taxon>Methanobacteriota</taxon>
        <taxon>Stenosarchaea group</taxon>
        <taxon>Halobacteria</taxon>
        <taxon>Halobacteriales</taxon>
        <taxon>Haladaptataceae</taxon>
        <taxon>Halorussus</taxon>
    </lineage>
</organism>
<evidence type="ECO:0000259" key="3">
    <source>
        <dbReference type="Pfam" id="PF04967"/>
    </source>
</evidence>
<protein>
    <submittedName>
        <fullName evidence="5">Helix-turn-helix domain-containing protein</fullName>
    </submittedName>
</protein>
<dbReference type="AlphaFoldDB" id="A0A8U0IJB6"/>
<evidence type="ECO:0000313" key="5">
    <source>
        <dbReference type="EMBL" id="UPW01123.1"/>
    </source>
</evidence>
<sequence>MGVVTAFEIEVPASALALGETFERAPDATVQLERTVGDPDDRVSMSAWVSDVGDRSPADLLEADSTVAAVNRLGSDDGAELLELEFEGPICRFARTVFDRGGVILRATAEGGVWQMQLRFADSDDVAEAFDDEFTREFEATVTRLYGSNDAPTADTGLTDKQKQALDAAFDMGYYEIPRTVDLRGVGERLGISRQAVSERLRRGHELLVADLLGENDDSR</sequence>
<keyword evidence="6" id="KW-1185">Reference proteome</keyword>
<evidence type="ECO:0000259" key="4">
    <source>
        <dbReference type="Pfam" id="PF15915"/>
    </source>
</evidence>
<dbReference type="InterPro" id="IPR007050">
    <property type="entry name" value="HTH_bacterioopsin"/>
</dbReference>
<name>A0A8U0IJB6_9EURY</name>